<dbReference type="Gene3D" id="3.40.50.720">
    <property type="entry name" value="NAD(P)-binding Rossmann-like Domain"/>
    <property type="match status" value="1"/>
</dbReference>
<comment type="caution">
    <text evidence="2">The sequence shown here is derived from an EMBL/GenBank/DDBJ whole genome shotgun (WGS) entry which is preliminary data.</text>
</comment>
<feature type="domain" description="Thioester reductase (TE)" evidence="1">
    <location>
        <begin position="7"/>
        <end position="249"/>
    </location>
</feature>
<keyword evidence="3" id="KW-1185">Reference proteome</keyword>
<protein>
    <submittedName>
        <fullName evidence="2">NAD-dependent epimerase/dehydratase family protein</fullName>
    </submittedName>
</protein>
<dbReference type="PANTHER" id="PTHR43000">
    <property type="entry name" value="DTDP-D-GLUCOSE 4,6-DEHYDRATASE-RELATED"/>
    <property type="match status" value="1"/>
</dbReference>
<dbReference type="AlphaFoldDB" id="A0A399SUF4"/>
<gene>
    <name evidence="2" type="ORF">D1614_21950</name>
</gene>
<dbReference type="Pfam" id="PF07993">
    <property type="entry name" value="NAD_binding_4"/>
    <property type="match status" value="1"/>
</dbReference>
<dbReference type="OrthoDB" id="9785372at2"/>
<dbReference type="RefSeq" id="WP_119440150.1">
    <property type="nucleotide sequence ID" value="NZ_QWGR01000021.1"/>
</dbReference>
<evidence type="ECO:0000313" key="3">
    <source>
        <dbReference type="Proteomes" id="UP000265926"/>
    </source>
</evidence>
<name>A0A399SUF4_9BACT</name>
<dbReference type="Proteomes" id="UP000265926">
    <property type="component" value="Unassembled WGS sequence"/>
</dbReference>
<evidence type="ECO:0000313" key="2">
    <source>
        <dbReference type="EMBL" id="RIJ45673.1"/>
    </source>
</evidence>
<organism evidence="2 3">
    <name type="scientific">Maribellus luteus</name>
    <dbReference type="NCBI Taxonomy" id="2305463"/>
    <lineage>
        <taxon>Bacteria</taxon>
        <taxon>Pseudomonadati</taxon>
        <taxon>Bacteroidota</taxon>
        <taxon>Bacteroidia</taxon>
        <taxon>Marinilabiliales</taxon>
        <taxon>Prolixibacteraceae</taxon>
        <taxon>Maribellus</taxon>
    </lineage>
</organism>
<proteinExistence type="predicted"/>
<sequence length="365" mass="41627">MKTIVINGANGYVAANFIKELLLEDFRIIALVRTGKLPSEERMSNMLTDLNEGEEIKSDNLKVYDYSLVDGNFSIPEGQLRQIFQGDVDYFHFAASLKYDFKAKDEIFQTNLDGVQNSMKVFSEFASKGSRFFFISTAYSCGTMDGRFEEKFYDNADISMFRNYYEQSKRFAENLIRKQIEEEGLNGHILRLSQVVGNNKTGVTKTDYGIFDFARRIQSLANRHPYRKLRVKVNPETTQNLIPIDTVVTYLMQIVKTPDLPVILNVVAKAGIRNSLILSCLSELLPITLIPQPDLEVSEMDSYERIVSIGMSFTNSYTNVDMNFDTTKLDEVMQVEENEASEASIRAMLEYFLDKSSDKKARIAS</sequence>
<dbReference type="EMBL" id="QWGR01000021">
    <property type="protein sequence ID" value="RIJ45673.1"/>
    <property type="molecule type" value="Genomic_DNA"/>
</dbReference>
<reference evidence="2 3" key="1">
    <citation type="submission" date="2018-08" db="EMBL/GenBank/DDBJ databases">
        <title>Pallidiluteibacterium maritimus gen. nov., sp. nov., isolated from coastal sediment.</title>
        <authorList>
            <person name="Zhou L.Y."/>
        </authorList>
    </citation>
    <scope>NUCLEOTIDE SEQUENCE [LARGE SCALE GENOMIC DNA]</scope>
    <source>
        <strain evidence="2 3">XSD2</strain>
    </source>
</reference>
<dbReference type="SUPFAM" id="SSF51735">
    <property type="entry name" value="NAD(P)-binding Rossmann-fold domains"/>
    <property type="match status" value="1"/>
</dbReference>
<accession>A0A399SUF4</accession>
<evidence type="ECO:0000259" key="1">
    <source>
        <dbReference type="Pfam" id="PF07993"/>
    </source>
</evidence>
<dbReference type="InterPro" id="IPR036291">
    <property type="entry name" value="NAD(P)-bd_dom_sf"/>
</dbReference>
<dbReference type="InterPro" id="IPR013120">
    <property type="entry name" value="FAR_NAD-bd"/>
</dbReference>